<dbReference type="STRING" id="1802308.A3D50_01565"/>
<reference evidence="1 2" key="1">
    <citation type="journal article" date="2016" name="Nat. Commun.">
        <title>Thousands of microbial genomes shed light on interconnected biogeochemical processes in an aquifer system.</title>
        <authorList>
            <person name="Anantharaman K."/>
            <person name="Brown C.T."/>
            <person name="Hug L.A."/>
            <person name="Sharon I."/>
            <person name="Castelle C.J."/>
            <person name="Probst A.J."/>
            <person name="Thomas B.C."/>
            <person name="Singh A."/>
            <person name="Wilkins M.J."/>
            <person name="Karaoz U."/>
            <person name="Brodie E.L."/>
            <person name="Williams K.H."/>
            <person name="Hubbard S.S."/>
            <person name="Banfield J.F."/>
        </authorList>
    </citation>
    <scope>NUCLEOTIDE SEQUENCE [LARGE SCALE GENOMIC DNA]</scope>
</reference>
<evidence type="ECO:0000313" key="1">
    <source>
        <dbReference type="EMBL" id="OHA24031.1"/>
    </source>
</evidence>
<accession>A0A1G2MLY5</accession>
<evidence type="ECO:0000313" key="2">
    <source>
        <dbReference type="Proteomes" id="UP000178413"/>
    </source>
</evidence>
<comment type="caution">
    <text evidence="1">The sequence shown here is derived from an EMBL/GenBank/DDBJ whole genome shotgun (WGS) entry which is preliminary data.</text>
</comment>
<organism evidence="1 2">
    <name type="scientific">Candidatus Taylorbacteria bacterium RIFCSPHIGHO2_02_FULL_44_12</name>
    <dbReference type="NCBI Taxonomy" id="1802308"/>
    <lineage>
        <taxon>Bacteria</taxon>
        <taxon>Candidatus Tayloriibacteriota</taxon>
    </lineage>
</organism>
<gene>
    <name evidence="1" type="ORF">A3D50_01565</name>
</gene>
<dbReference type="EMBL" id="MHRM01000013">
    <property type="protein sequence ID" value="OHA24031.1"/>
    <property type="molecule type" value="Genomic_DNA"/>
</dbReference>
<sequence>MKKHWSVNTEELEKNPEGFAIWRLEQWVNWGIGEKKAKRADLIKYWDRLDIDEWKRKALSLALF</sequence>
<dbReference type="Proteomes" id="UP000178413">
    <property type="component" value="Unassembled WGS sequence"/>
</dbReference>
<proteinExistence type="predicted"/>
<name>A0A1G2MLY5_9BACT</name>
<protein>
    <submittedName>
        <fullName evidence="1">Uncharacterized protein</fullName>
    </submittedName>
</protein>
<dbReference type="AlphaFoldDB" id="A0A1G2MLY5"/>